<evidence type="ECO:0000313" key="4">
    <source>
        <dbReference type="EMBL" id="SDS87474.1"/>
    </source>
</evidence>
<feature type="chain" id="PRO_5009263683" description="DUF4397 domain-containing protein" evidence="2">
    <location>
        <begin position="21"/>
        <end position="245"/>
    </location>
</feature>
<dbReference type="EMBL" id="LT629749">
    <property type="protein sequence ID" value="SDS87474.1"/>
    <property type="molecule type" value="Genomic_DNA"/>
</dbReference>
<protein>
    <recommendedName>
        <fullName evidence="3">DUF4397 domain-containing protein</fullName>
    </recommendedName>
</protein>
<evidence type="ECO:0000259" key="3">
    <source>
        <dbReference type="Pfam" id="PF14344"/>
    </source>
</evidence>
<gene>
    <name evidence="4" type="ORF">SAMN04488543_2556</name>
</gene>
<dbReference type="Pfam" id="PF14344">
    <property type="entry name" value="DUF4397"/>
    <property type="match status" value="1"/>
</dbReference>
<evidence type="ECO:0000256" key="2">
    <source>
        <dbReference type="SAM" id="SignalP"/>
    </source>
</evidence>
<dbReference type="Proteomes" id="UP000199092">
    <property type="component" value="Chromosome I"/>
</dbReference>
<organism evidence="4 5">
    <name type="scientific">Friedmanniella luteola</name>
    <dbReference type="NCBI Taxonomy" id="546871"/>
    <lineage>
        <taxon>Bacteria</taxon>
        <taxon>Bacillati</taxon>
        <taxon>Actinomycetota</taxon>
        <taxon>Actinomycetes</taxon>
        <taxon>Propionibacteriales</taxon>
        <taxon>Nocardioidaceae</taxon>
        <taxon>Friedmanniella</taxon>
    </lineage>
</organism>
<reference evidence="4 5" key="1">
    <citation type="submission" date="2016-10" db="EMBL/GenBank/DDBJ databases">
        <authorList>
            <person name="de Groot N.N."/>
        </authorList>
    </citation>
    <scope>NUCLEOTIDE SEQUENCE [LARGE SCALE GENOMIC DNA]</scope>
    <source>
        <strain evidence="4 5">DSM 21741</strain>
    </source>
</reference>
<name>A0A1H1VR96_9ACTN</name>
<proteinExistence type="predicted"/>
<feature type="signal peptide" evidence="2">
    <location>
        <begin position="1"/>
        <end position="20"/>
    </location>
</feature>
<feature type="compositionally biased region" description="Polar residues" evidence="1">
    <location>
        <begin position="214"/>
        <end position="226"/>
    </location>
</feature>
<accession>A0A1H1VR96</accession>
<feature type="domain" description="DUF4397" evidence="3">
    <location>
        <begin position="24"/>
        <end position="138"/>
    </location>
</feature>
<evidence type="ECO:0000256" key="1">
    <source>
        <dbReference type="SAM" id="MobiDB-lite"/>
    </source>
</evidence>
<keyword evidence="2" id="KW-0732">Signal</keyword>
<feature type="region of interest" description="Disordered" evidence="1">
    <location>
        <begin position="214"/>
        <end position="245"/>
    </location>
</feature>
<evidence type="ECO:0000313" key="5">
    <source>
        <dbReference type="Proteomes" id="UP000199092"/>
    </source>
</evidence>
<dbReference type="AlphaFoldDB" id="A0A1H1VR96"/>
<dbReference type="STRING" id="546871.SAMN04488543_2556"/>
<dbReference type="InterPro" id="IPR025510">
    <property type="entry name" value="DUF4397"/>
</dbReference>
<keyword evidence="5" id="KW-1185">Reference proteome</keyword>
<sequence>MLLGSAALGLAGLTVAPVQAADDAKIYVVQGLPGRTVDVAVDGKTVAEDVKTAAVTKGFPVEAGSRKVTFSDDGNVLLERMFKVTAGSSWDVVVHLPADAGQDADPAVTVFRNDLSDVPRGKASLTVAHTARVGEADVRVDDKVLFANIENGESLNLVVPVATYEVAIVPAGKSSPVVLGPVDLTVQGGALNRVYAIGDPSKKTMNVAVHVIETGTSGSEQPSRVDTGTGGQAERLQRSETALWS</sequence>